<proteinExistence type="predicted"/>
<gene>
    <name evidence="1" type="ORF">SPELUC_LOCUS15618</name>
</gene>
<feature type="non-terminal residue" evidence="1">
    <location>
        <position position="1"/>
    </location>
</feature>
<dbReference type="EMBL" id="CAJVPW010052558">
    <property type="protein sequence ID" value="CAG8768411.1"/>
    <property type="molecule type" value="Genomic_DNA"/>
</dbReference>
<organism evidence="1 2">
    <name type="scientific">Cetraspora pellucida</name>
    <dbReference type="NCBI Taxonomy" id="1433469"/>
    <lineage>
        <taxon>Eukaryota</taxon>
        <taxon>Fungi</taxon>
        <taxon>Fungi incertae sedis</taxon>
        <taxon>Mucoromycota</taxon>
        <taxon>Glomeromycotina</taxon>
        <taxon>Glomeromycetes</taxon>
        <taxon>Diversisporales</taxon>
        <taxon>Gigasporaceae</taxon>
        <taxon>Cetraspora</taxon>
    </lineage>
</organism>
<sequence>DKKNISETIEIQSIDCIENLDDLENIAKSLYNNNESIENIQLADITNNNS</sequence>
<comment type="caution">
    <text evidence="1">The sequence shown here is derived from an EMBL/GenBank/DDBJ whole genome shotgun (WGS) entry which is preliminary data.</text>
</comment>
<protein>
    <submittedName>
        <fullName evidence="1">810_t:CDS:1</fullName>
    </submittedName>
</protein>
<evidence type="ECO:0000313" key="1">
    <source>
        <dbReference type="EMBL" id="CAG8768411.1"/>
    </source>
</evidence>
<keyword evidence="2" id="KW-1185">Reference proteome</keyword>
<reference evidence="1" key="1">
    <citation type="submission" date="2021-06" db="EMBL/GenBank/DDBJ databases">
        <authorList>
            <person name="Kallberg Y."/>
            <person name="Tangrot J."/>
            <person name="Rosling A."/>
        </authorList>
    </citation>
    <scope>NUCLEOTIDE SEQUENCE</scope>
    <source>
        <strain evidence="1">28 12/20/2015</strain>
    </source>
</reference>
<accession>A0ACA9QY60</accession>
<name>A0ACA9QY60_9GLOM</name>
<feature type="non-terminal residue" evidence="1">
    <location>
        <position position="50"/>
    </location>
</feature>
<dbReference type="Proteomes" id="UP000789366">
    <property type="component" value="Unassembled WGS sequence"/>
</dbReference>
<evidence type="ECO:0000313" key="2">
    <source>
        <dbReference type="Proteomes" id="UP000789366"/>
    </source>
</evidence>